<evidence type="ECO:0000313" key="1">
    <source>
        <dbReference type="EMBL" id="SDD68317.1"/>
    </source>
</evidence>
<dbReference type="GO" id="GO:0005524">
    <property type="term" value="F:ATP binding"/>
    <property type="evidence" value="ECO:0007669"/>
    <property type="project" value="InterPro"/>
</dbReference>
<evidence type="ECO:0000313" key="2">
    <source>
        <dbReference type="Proteomes" id="UP000199501"/>
    </source>
</evidence>
<organism evidence="1 2">
    <name type="scientific">Actinokineospora iranica</name>
    <dbReference type="NCBI Taxonomy" id="1271860"/>
    <lineage>
        <taxon>Bacteria</taxon>
        <taxon>Bacillati</taxon>
        <taxon>Actinomycetota</taxon>
        <taxon>Actinomycetes</taxon>
        <taxon>Pseudonocardiales</taxon>
        <taxon>Pseudonocardiaceae</taxon>
        <taxon>Actinokineospora</taxon>
    </lineage>
</organism>
<reference evidence="2" key="1">
    <citation type="submission" date="2016-10" db="EMBL/GenBank/DDBJ databases">
        <authorList>
            <person name="Varghese N."/>
            <person name="Submissions S."/>
        </authorList>
    </citation>
    <scope>NUCLEOTIDE SEQUENCE [LARGE SCALE GENOMIC DNA]</scope>
    <source>
        <strain evidence="2">IBRC-M 10403</strain>
    </source>
</reference>
<accession>A0A1G6WSX8</accession>
<dbReference type="RefSeq" id="WP_139190987.1">
    <property type="nucleotide sequence ID" value="NZ_FMZZ01000015.1"/>
</dbReference>
<dbReference type="GO" id="GO:0004222">
    <property type="term" value="F:metalloendopeptidase activity"/>
    <property type="evidence" value="ECO:0007669"/>
    <property type="project" value="InterPro"/>
</dbReference>
<name>A0A1G6WSX8_9PSEU</name>
<dbReference type="EMBL" id="FMZZ01000015">
    <property type="protein sequence ID" value="SDD68317.1"/>
    <property type="molecule type" value="Genomic_DNA"/>
</dbReference>
<proteinExistence type="predicted"/>
<keyword evidence="2" id="KW-1185">Reference proteome</keyword>
<dbReference type="InterPro" id="IPR037219">
    <property type="entry name" value="Peptidase_M41-like"/>
</dbReference>
<dbReference type="GO" id="GO:0004176">
    <property type="term" value="F:ATP-dependent peptidase activity"/>
    <property type="evidence" value="ECO:0007669"/>
    <property type="project" value="InterPro"/>
</dbReference>
<dbReference type="AlphaFoldDB" id="A0A1G6WSX8"/>
<protein>
    <recommendedName>
        <fullName evidence="3">Peptidase family M41</fullName>
    </recommendedName>
</protein>
<dbReference type="Gene3D" id="1.20.58.760">
    <property type="entry name" value="Peptidase M41"/>
    <property type="match status" value="1"/>
</dbReference>
<dbReference type="GO" id="GO:0006508">
    <property type="term" value="P:proteolysis"/>
    <property type="evidence" value="ECO:0007669"/>
    <property type="project" value="InterPro"/>
</dbReference>
<dbReference type="SUPFAM" id="SSF140990">
    <property type="entry name" value="FtsH protease domain-like"/>
    <property type="match status" value="1"/>
</dbReference>
<sequence>MSKKAPAGGMSEQDVQRFALAYHEAAHAVVHAMFGGHVVDVRISRGWFSGCYKGRARITGEVVPTEEAAHLLAGGIAMARWLEDNTDMSASAARRKGRESAQGDLSDLKALRRKYKDDAPTEKAAQRFAEELVNRHWSRISAVAERLAAKGRLSGADVRRLAGAPAVKKTRKGAA</sequence>
<dbReference type="STRING" id="1271860.SAMN05216174_115133"/>
<dbReference type="Proteomes" id="UP000199501">
    <property type="component" value="Unassembled WGS sequence"/>
</dbReference>
<evidence type="ECO:0008006" key="3">
    <source>
        <dbReference type="Google" id="ProtNLM"/>
    </source>
</evidence>
<gene>
    <name evidence="1" type="ORF">SAMN05216174_115133</name>
</gene>